<dbReference type="Pfam" id="PF13607">
    <property type="entry name" value="Succ_CoA_lig"/>
    <property type="match status" value="1"/>
</dbReference>
<dbReference type="Gene3D" id="3.30.470.20">
    <property type="entry name" value="ATP-grasp fold, B domain"/>
    <property type="match status" value="1"/>
</dbReference>
<reference evidence="5" key="1">
    <citation type="journal article" date="2015" name="Nature">
        <title>Complex archaea that bridge the gap between prokaryotes and eukaryotes.</title>
        <authorList>
            <person name="Spang A."/>
            <person name="Saw J.H."/>
            <person name="Jorgensen S.L."/>
            <person name="Zaremba-Niedzwiedzka K."/>
            <person name="Martijn J."/>
            <person name="Lind A.E."/>
            <person name="van Eijk R."/>
            <person name="Schleper C."/>
            <person name="Guy L."/>
            <person name="Ettema T.J."/>
        </authorList>
    </citation>
    <scope>NUCLEOTIDE SEQUENCE</scope>
</reference>
<evidence type="ECO:0000259" key="4">
    <source>
        <dbReference type="SMART" id="SM00881"/>
    </source>
</evidence>
<dbReference type="GO" id="GO:0005524">
    <property type="term" value="F:ATP binding"/>
    <property type="evidence" value="ECO:0007669"/>
    <property type="project" value="UniProtKB-KW"/>
</dbReference>
<dbReference type="InterPro" id="IPR013815">
    <property type="entry name" value="ATP_grasp_subdomain_1"/>
</dbReference>
<evidence type="ECO:0000313" key="5">
    <source>
        <dbReference type="EMBL" id="KKM79954.1"/>
    </source>
</evidence>
<keyword evidence="3" id="KW-0067">ATP-binding</keyword>
<comment type="caution">
    <text evidence="5">The sequence shown here is derived from an EMBL/GenBank/DDBJ whole genome shotgun (WGS) entry which is preliminary data.</text>
</comment>
<dbReference type="PANTHER" id="PTHR43334:SF1">
    <property type="entry name" value="3-HYDROXYPROPIONATE--COA LIGASE [ADP-FORMING]"/>
    <property type="match status" value="1"/>
</dbReference>
<dbReference type="GO" id="GO:0043758">
    <property type="term" value="F:acetate-CoA ligase (ADP-forming) activity"/>
    <property type="evidence" value="ECO:0007669"/>
    <property type="project" value="InterPro"/>
</dbReference>
<dbReference type="InterPro" id="IPR043938">
    <property type="entry name" value="Ligase_CoA_dom"/>
</dbReference>
<evidence type="ECO:0000256" key="2">
    <source>
        <dbReference type="ARBA" id="ARBA00022741"/>
    </source>
</evidence>
<dbReference type="InterPro" id="IPR051538">
    <property type="entry name" value="Acyl-CoA_Synth/Transferase"/>
</dbReference>
<dbReference type="Pfam" id="PF13549">
    <property type="entry name" value="ATP-grasp_5"/>
    <property type="match status" value="1"/>
</dbReference>
<dbReference type="Pfam" id="PF19045">
    <property type="entry name" value="Ligase_CoA_2"/>
    <property type="match status" value="1"/>
</dbReference>
<dbReference type="EMBL" id="LAZR01008260">
    <property type="protein sequence ID" value="KKM79954.1"/>
    <property type="molecule type" value="Genomic_DNA"/>
</dbReference>
<sequence length="720" mass="78891">MVDNDISFFFKPKSIAVIGASSTQGKVGNTVLNNIINSGFIGKIYPINPRTDIICELSCYKSVLDVEEDIDIAIFVIPGKFVNTAAIECGKKRVKGLIVISAGFKEIGGEGVKREEELIEIGKKYNMRILGPNCLGLICLDYNGSFAADTPKKGGLAMISQSGAMLTGMMDYSMTQAFGFSCNISLGNKADLGAVDFIKYLAEDDTTKVILCYLENITNGSEFLEILPEATRIKPIVILKSGVSEAGARAASSHTGALAGADIAYDLAFEKCGVIRAKTIEDLFDYGEIFLYQPVPQDNSFAIITNAGGPGIVATDAFEREGLKFASFTESILHALRESLPLEAAIFNPIDIVGDASPDRYEFTIKTVFGLNNGTLSEDITTAGVLIILTPQGATNPSKVARLIHDISSNYLQDISIVCSFIGGKNISEGRQFLKKNHIPCYNFPDRAAHSLKALIKRKEYLKSVPVNELVVPSFEANKERVKEIFTNVRKDGRIVLLSYETSEVFDCYGIKSPKSRLARTPRQAMSLQRDVGKSVMKIVSPQIIHKTDVGGILLNIEKGQDAFEAYIQIVENAKKFGPQLAKIYGVEVQEMIDFKKEKKVNELIIGMSKDPQFGPMLMIGTGGIYANFLKDVSFALAYRFTRDDAKRVLANTKMFSLLRGVRGESPSDIEAIIDVILRLSQLVNDFPEIVELDINPLLAFIKSYSAVDIKITISHSQLN</sequence>
<dbReference type="SUPFAM" id="SSF51735">
    <property type="entry name" value="NAD(P)-binding Rossmann-fold domains"/>
    <property type="match status" value="1"/>
</dbReference>
<dbReference type="Gene3D" id="3.40.50.720">
    <property type="entry name" value="NAD(P)-binding Rossmann-like Domain"/>
    <property type="match status" value="1"/>
</dbReference>
<dbReference type="SUPFAM" id="SSF52210">
    <property type="entry name" value="Succinyl-CoA synthetase domains"/>
    <property type="match status" value="2"/>
</dbReference>
<dbReference type="SUPFAM" id="SSF56059">
    <property type="entry name" value="Glutathione synthetase ATP-binding domain-like"/>
    <property type="match status" value="1"/>
</dbReference>
<protein>
    <recommendedName>
        <fullName evidence="4">CoA-binding domain-containing protein</fullName>
    </recommendedName>
</protein>
<dbReference type="InterPro" id="IPR016102">
    <property type="entry name" value="Succinyl-CoA_synth-like"/>
</dbReference>
<proteinExistence type="predicted"/>
<feature type="domain" description="CoA-binding" evidence="4">
    <location>
        <begin position="9"/>
        <end position="104"/>
    </location>
</feature>
<dbReference type="Pfam" id="PF13380">
    <property type="entry name" value="CoA_binding_2"/>
    <property type="match status" value="1"/>
</dbReference>
<dbReference type="InterPro" id="IPR036291">
    <property type="entry name" value="NAD(P)-bd_dom_sf"/>
</dbReference>
<dbReference type="InterPro" id="IPR032875">
    <property type="entry name" value="Succ_CoA_lig_flav_dom"/>
</dbReference>
<accession>A0A0F9KCP1</accession>
<dbReference type="Gene3D" id="3.40.50.261">
    <property type="entry name" value="Succinyl-CoA synthetase domains"/>
    <property type="match status" value="2"/>
</dbReference>
<dbReference type="PANTHER" id="PTHR43334">
    <property type="entry name" value="ACETATE--COA LIGASE [ADP-FORMING]"/>
    <property type="match status" value="1"/>
</dbReference>
<gene>
    <name evidence="5" type="ORF">LCGC14_1344750</name>
</gene>
<dbReference type="AlphaFoldDB" id="A0A0F9KCP1"/>
<dbReference type="Gene3D" id="3.30.1490.20">
    <property type="entry name" value="ATP-grasp fold, A domain"/>
    <property type="match status" value="1"/>
</dbReference>
<name>A0A0F9KCP1_9ZZZZ</name>
<evidence type="ECO:0000256" key="1">
    <source>
        <dbReference type="ARBA" id="ARBA00022598"/>
    </source>
</evidence>
<organism evidence="5">
    <name type="scientific">marine sediment metagenome</name>
    <dbReference type="NCBI Taxonomy" id="412755"/>
    <lineage>
        <taxon>unclassified sequences</taxon>
        <taxon>metagenomes</taxon>
        <taxon>ecological metagenomes</taxon>
    </lineage>
</organism>
<dbReference type="InterPro" id="IPR003781">
    <property type="entry name" value="CoA-bd"/>
</dbReference>
<keyword evidence="1" id="KW-0436">Ligase</keyword>
<dbReference type="SMART" id="SM00881">
    <property type="entry name" value="CoA_binding"/>
    <property type="match status" value="1"/>
</dbReference>
<evidence type="ECO:0000256" key="3">
    <source>
        <dbReference type="ARBA" id="ARBA00022840"/>
    </source>
</evidence>
<keyword evidence="2" id="KW-0547">Nucleotide-binding</keyword>